<dbReference type="Proteomes" id="UP000299102">
    <property type="component" value="Unassembled WGS sequence"/>
</dbReference>
<comment type="caution">
    <text evidence="2">The sequence shown here is derived from an EMBL/GenBank/DDBJ whole genome shotgun (WGS) entry which is preliminary data.</text>
</comment>
<evidence type="ECO:0000313" key="2">
    <source>
        <dbReference type="EMBL" id="GBP81943.1"/>
    </source>
</evidence>
<dbReference type="PROSITE" id="PS51408">
    <property type="entry name" value="TRANSFERRIN_LIKE_4"/>
    <property type="match status" value="1"/>
</dbReference>
<accession>A0A4C1Z442</accession>
<feature type="domain" description="Transferrin-like" evidence="1">
    <location>
        <begin position="319"/>
        <end position="500"/>
    </location>
</feature>
<dbReference type="STRING" id="151549.A0A4C1Z442"/>
<evidence type="ECO:0000259" key="1">
    <source>
        <dbReference type="PROSITE" id="PS51408"/>
    </source>
</evidence>
<sequence>MVIDPKMNFNRPYISSLRTNTTSNHEWTILVVTEQFAFEAVAVVPNSHRNGRDGLQNGGYCHPGLDQTEQRWSPRVLKTLEREVARTDRCAEPDTRDKTFEELETETLSKYFGAACRPGRWSLDDAVDARLKRDYPNLCTLCSGNGTSDCSGGYRYNMMNIDGASSTNRHIQALECLTKYNGTVAYVAWRHVNEYFLQRQSDLISNYSLLCPNNTLVALTRDILSNSLSPCAWVQQPWSAVVASTDQAAALLGEMKTWWPNGINPNTAESWQISVFDTFLGGVNTLLVYEDNMPNAVTYVSSGRTLPSIDSTSFCMQTQRWCITSEQEQLKCDWVRNALYTLGVEPALSCQLRQSPLHCLRDIRENNADFIAIDSNYGYLGRQTYNLSPVMLLENQHAMLSRVAALVRNTSDITRFENLRDRKACFPEFGGIVKLATKPSQWRKIGTQRIKNKLGALYLRIASSACISERQSSVRCAENACLQRRAADDPPLTSKSALPL</sequence>
<reference evidence="2 3" key="1">
    <citation type="journal article" date="2019" name="Commun. Biol.">
        <title>The bagworm genome reveals a unique fibroin gene that provides high tensile strength.</title>
        <authorList>
            <person name="Kono N."/>
            <person name="Nakamura H."/>
            <person name="Ohtoshi R."/>
            <person name="Tomita M."/>
            <person name="Numata K."/>
            <person name="Arakawa K."/>
        </authorList>
    </citation>
    <scope>NUCLEOTIDE SEQUENCE [LARGE SCALE GENOMIC DNA]</scope>
</reference>
<name>A0A4C1Z442_EUMVA</name>
<gene>
    <name evidence="2" type="ORF">EVAR_26456_1</name>
</gene>
<dbReference type="GO" id="GO:0005615">
    <property type="term" value="C:extracellular space"/>
    <property type="evidence" value="ECO:0007669"/>
    <property type="project" value="TreeGrafter"/>
</dbReference>
<dbReference type="PANTHER" id="PTHR11485">
    <property type="entry name" value="TRANSFERRIN"/>
    <property type="match status" value="1"/>
</dbReference>
<evidence type="ECO:0000313" key="3">
    <source>
        <dbReference type="Proteomes" id="UP000299102"/>
    </source>
</evidence>
<dbReference type="OrthoDB" id="8183540at2759"/>
<dbReference type="Pfam" id="PF00405">
    <property type="entry name" value="Transferrin"/>
    <property type="match status" value="2"/>
</dbReference>
<protein>
    <submittedName>
        <fullName evidence="2">Transferrin</fullName>
    </submittedName>
</protein>
<dbReference type="SUPFAM" id="SSF53850">
    <property type="entry name" value="Periplasmic binding protein-like II"/>
    <property type="match status" value="2"/>
</dbReference>
<dbReference type="Gene3D" id="3.40.190.10">
    <property type="entry name" value="Periplasmic binding protein-like II"/>
    <property type="match status" value="2"/>
</dbReference>
<proteinExistence type="predicted"/>
<dbReference type="GO" id="GO:0006826">
    <property type="term" value="P:iron ion transport"/>
    <property type="evidence" value="ECO:0007669"/>
    <property type="project" value="TreeGrafter"/>
</dbReference>
<dbReference type="GO" id="GO:0005886">
    <property type="term" value="C:plasma membrane"/>
    <property type="evidence" value="ECO:0007669"/>
    <property type="project" value="TreeGrafter"/>
</dbReference>
<dbReference type="GO" id="GO:0055037">
    <property type="term" value="C:recycling endosome"/>
    <property type="evidence" value="ECO:0007669"/>
    <property type="project" value="TreeGrafter"/>
</dbReference>
<keyword evidence="3" id="KW-1185">Reference proteome</keyword>
<dbReference type="PANTHER" id="PTHR11485:SF57">
    <property type="entry name" value="TRANSFERRIN"/>
    <property type="match status" value="1"/>
</dbReference>
<dbReference type="EMBL" id="BGZK01001539">
    <property type="protein sequence ID" value="GBP81943.1"/>
    <property type="molecule type" value="Genomic_DNA"/>
</dbReference>
<dbReference type="GO" id="GO:0005769">
    <property type="term" value="C:early endosome"/>
    <property type="evidence" value="ECO:0007669"/>
    <property type="project" value="TreeGrafter"/>
</dbReference>
<dbReference type="AlphaFoldDB" id="A0A4C1Z442"/>
<organism evidence="2 3">
    <name type="scientific">Eumeta variegata</name>
    <name type="common">Bagworm moth</name>
    <name type="synonym">Eumeta japonica</name>
    <dbReference type="NCBI Taxonomy" id="151549"/>
    <lineage>
        <taxon>Eukaryota</taxon>
        <taxon>Metazoa</taxon>
        <taxon>Ecdysozoa</taxon>
        <taxon>Arthropoda</taxon>
        <taxon>Hexapoda</taxon>
        <taxon>Insecta</taxon>
        <taxon>Pterygota</taxon>
        <taxon>Neoptera</taxon>
        <taxon>Endopterygota</taxon>
        <taxon>Lepidoptera</taxon>
        <taxon>Glossata</taxon>
        <taxon>Ditrysia</taxon>
        <taxon>Tineoidea</taxon>
        <taxon>Psychidae</taxon>
        <taxon>Oiketicinae</taxon>
        <taxon>Eumeta</taxon>
    </lineage>
</organism>
<dbReference type="InterPro" id="IPR001156">
    <property type="entry name" value="Transferrin-like_dom"/>
</dbReference>